<dbReference type="VEuPathDB" id="FungiDB:KRP23_1323"/>
<evidence type="ECO:0000313" key="8">
    <source>
        <dbReference type="Proteomes" id="UP000005238"/>
    </source>
</evidence>
<evidence type="ECO:0000256" key="2">
    <source>
        <dbReference type="ARBA" id="ARBA00022729"/>
    </source>
</evidence>
<evidence type="ECO:0000256" key="5">
    <source>
        <dbReference type="SAM" id="Coils"/>
    </source>
</evidence>
<protein>
    <recommendedName>
        <fullName evidence="1">Glucosidase 2 subunit beta</fullName>
    </recommendedName>
</protein>
<proteinExistence type="predicted"/>
<dbReference type="InterPro" id="IPR002172">
    <property type="entry name" value="LDrepeatLR_classA_rpt"/>
</dbReference>
<evidence type="ECO:0000256" key="4">
    <source>
        <dbReference type="ARBA" id="ARBA00023157"/>
    </source>
</evidence>
<dbReference type="Pfam" id="PF13015">
    <property type="entry name" value="PRKCSH_1"/>
    <property type="match status" value="1"/>
</dbReference>
<dbReference type="EMBL" id="DS566041">
    <property type="status" value="NOT_ANNOTATED_CDS"/>
    <property type="molecule type" value="Genomic_DNA"/>
</dbReference>
<feature type="domain" description="MRH" evidence="6">
    <location>
        <begin position="650"/>
        <end position="753"/>
    </location>
</feature>
<accession>H3HCW6</accession>
<dbReference type="InterPro" id="IPR036607">
    <property type="entry name" value="PRKCSH"/>
</dbReference>
<keyword evidence="4" id="KW-1015">Disulfide bond</keyword>
<dbReference type="InParanoid" id="H3HCW6"/>
<dbReference type="EnsemblProtists" id="Phyra95569">
    <property type="protein sequence ID" value="Phyra95569"/>
    <property type="gene ID" value="Phyra95569"/>
</dbReference>
<dbReference type="InterPro" id="IPR029147">
    <property type="entry name" value="CFAP77"/>
</dbReference>
<dbReference type="GO" id="GO:0006491">
    <property type="term" value="P:N-glycan processing"/>
    <property type="evidence" value="ECO:0000318"/>
    <property type="project" value="GO_Central"/>
</dbReference>
<dbReference type="Gene3D" id="3.30.870.10">
    <property type="entry name" value="Endonuclease Chain A"/>
    <property type="match status" value="1"/>
</dbReference>
<dbReference type="VEuPathDB" id="FungiDB:KRP22_14839"/>
<dbReference type="STRING" id="164328.H3HCW6"/>
<name>H3HCW6_PHYRM</name>
<dbReference type="Pfam" id="PF14825">
    <property type="entry name" value="CFAP77"/>
    <property type="match status" value="1"/>
</dbReference>
<dbReference type="SUPFAM" id="SSF50911">
    <property type="entry name" value="Mannose 6-phosphate receptor domain"/>
    <property type="match status" value="1"/>
</dbReference>
<dbReference type="VEuPathDB" id="FungiDB:KRP23_1333"/>
<evidence type="ECO:0000259" key="6">
    <source>
        <dbReference type="PROSITE" id="PS51914"/>
    </source>
</evidence>
<dbReference type="VEuPathDB" id="FungiDB:KRP22_1310"/>
<dbReference type="GO" id="GO:0017177">
    <property type="term" value="C:glucosidase II complex"/>
    <property type="evidence" value="ECO:0000318"/>
    <property type="project" value="GO_Central"/>
</dbReference>
<dbReference type="HOGENOM" id="CLU_292154_0_0_1"/>
<keyword evidence="8" id="KW-1185">Reference proteome</keyword>
<dbReference type="eggNOG" id="KOG1329">
    <property type="taxonomic scope" value="Eukaryota"/>
</dbReference>
<keyword evidence="2" id="KW-0732">Signal</keyword>
<dbReference type="Gene3D" id="2.70.130.10">
    <property type="entry name" value="Mannose-6-phosphate receptor binding domain"/>
    <property type="match status" value="1"/>
</dbReference>
<keyword evidence="5" id="KW-0175">Coiled coil</keyword>
<dbReference type="InterPro" id="IPR039794">
    <property type="entry name" value="Gtb1-like"/>
</dbReference>
<dbReference type="SUPFAM" id="SSF56024">
    <property type="entry name" value="Phospholipase D/nuclease"/>
    <property type="match status" value="1"/>
</dbReference>
<reference evidence="8" key="1">
    <citation type="journal article" date="2006" name="Science">
        <title>Phytophthora genome sequences uncover evolutionary origins and mechanisms of pathogenesis.</title>
        <authorList>
            <person name="Tyler B.M."/>
            <person name="Tripathy S."/>
            <person name="Zhang X."/>
            <person name="Dehal P."/>
            <person name="Jiang R.H."/>
            <person name="Aerts A."/>
            <person name="Arredondo F.D."/>
            <person name="Baxter L."/>
            <person name="Bensasson D."/>
            <person name="Beynon J.L."/>
            <person name="Chapman J."/>
            <person name="Damasceno C.M."/>
            <person name="Dorrance A.E."/>
            <person name="Dou D."/>
            <person name="Dickerman A.W."/>
            <person name="Dubchak I.L."/>
            <person name="Garbelotto M."/>
            <person name="Gijzen M."/>
            <person name="Gordon S.G."/>
            <person name="Govers F."/>
            <person name="Grunwald N.J."/>
            <person name="Huang W."/>
            <person name="Ivors K.L."/>
            <person name="Jones R.W."/>
            <person name="Kamoun S."/>
            <person name="Krampis K."/>
            <person name="Lamour K.H."/>
            <person name="Lee M.K."/>
            <person name="McDonald W.H."/>
            <person name="Medina M."/>
            <person name="Meijer H.J."/>
            <person name="Nordberg E.K."/>
            <person name="Maclean D.J."/>
            <person name="Ospina-Giraldo M.D."/>
            <person name="Morris P.F."/>
            <person name="Phuntumart V."/>
            <person name="Putnam N.H."/>
            <person name="Rash S."/>
            <person name="Rose J.K."/>
            <person name="Sakihama Y."/>
            <person name="Salamov A.A."/>
            <person name="Savidor A."/>
            <person name="Scheuring C.F."/>
            <person name="Smith B.M."/>
            <person name="Sobral B.W."/>
            <person name="Terry A."/>
            <person name="Torto-Alalibo T.A."/>
            <person name="Win J."/>
            <person name="Xu Z."/>
            <person name="Zhang H."/>
            <person name="Grigoriev I.V."/>
            <person name="Rokhsar D.S."/>
            <person name="Boore J.L."/>
        </authorList>
    </citation>
    <scope>NUCLEOTIDE SEQUENCE [LARGE SCALE GENOMIC DNA]</scope>
    <source>
        <strain evidence="8">Pr102</strain>
    </source>
</reference>
<feature type="coiled-coil region" evidence="5">
    <location>
        <begin position="607"/>
        <end position="634"/>
    </location>
</feature>
<organism evidence="7 8">
    <name type="scientific">Phytophthora ramorum</name>
    <name type="common">Sudden oak death agent</name>
    <dbReference type="NCBI Taxonomy" id="164328"/>
    <lineage>
        <taxon>Eukaryota</taxon>
        <taxon>Sar</taxon>
        <taxon>Stramenopiles</taxon>
        <taxon>Oomycota</taxon>
        <taxon>Peronosporomycetes</taxon>
        <taxon>Peronosporales</taxon>
        <taxon>Peronosporaceae</taxon>
        <taxon>Phytophthora</taxon>
    </lineage>
</organism>
<dbReference type="PANTHER" id="PTHR12630:SF1">
    <property type="entry name" value="GLUCOSIDASE 2 SUBUNIT BETA"/>
    <property type="match status" value="1"/>
</dbReference>
<reference evidence="7" key="2">
    <citation type="submission" date="2015-06" db="UniProtKB">
        <authorList>
            <consortium name="EnsemblProtists"/>
        </authorList>
    </citation>
    <scope>IDENTIFICATION</scope>
    <source>
        <strain evidence="7">Pr102</strain>
    </source>
</reference>
<dbReference type="InterPro" id="IPR028146">
    <property type="entry name" value="PRKCSH_N"/>
</dbReference>
<dbReference type="InterPro" id="IPR044865">
    <property type="entry name" value="MRH_dom"/>
</dbReference>
<keyword evidence="3" id="KW-0256">Endoplasmic reticulum</keyword>
<dbReference type="CDD" id="cd00112">
    <property type="entry name" value="LDLa"/>
    <property type="match status" value="1"/>
</dbReference>
<dbReference type="VEuPathDB" id="FungiDB:KRP22_1311"/>
<dbReference type="PROSITE" id="PS51914">
    <property type="entry name" value="MRH"/>
    <property type="match status" value="1"/>
</dbReference>
<dbReference type="PANTHER" id="PTHR12630">
    <property type="entry name" value="N-LINKED OLIGOSACCHARIDE PROCESSING"/>
    <property type="match status" value="1"/>
</dbReference>
<dbReference type="VEuPathDB" id="FungiDB:KRP23_1322"/>
<dbReference type="Pfam" id="PF12999">
    <property type="entry name" value="PRKCSH-like"/>
    <property type="match status" value="1"/>
</dbReference>
<dbReference type="eggNOG" id="KOG2397">
    <property type="taxonomic scope" value="Eukaryota"/>
</dbReference>
<evidence type="ECO:0000313" key="7">
    <source>
        <dbReference type="EnsemblProtists" id="Phyra95569"/>
    </source>
</evidence>
<dbReference type="InterPro" id="IPR009011">
    <property type="entry name" value="Man6P_isomerase_rcpt-bd_dom_sf"/>
</dbReference>
<sequence length="1044" mass="116167">MAKEHHPQNLRRTMIKSTVGTVRRTTYDLPDAKDPKHVYGYEIQRDPENAGQVIGKWVQAVPSPPAKTGRSFIETNRQAIVNGYISAGEARKFANEHPDIVVKPAAKCKGGFVPTNDTIYGIKSKASEDIWGLVQARYTSFSNDNADYPDLSTMTTKGKLPLPRETNSSVAKDIRNYPRVQHSEPFKMSKFKAVGATMCTQPNARKREDEQDYDEYIGSSFVKIRGVAPADQGKFLASEFSCVVGGKATNLPIRRVNDDFCDCDDGQDEPGTAACSHLISSEFYCENDGFFPGKIHTSRVHDGICDCCDGSDEEFGGGSPCPSTCATAAESFQQEAEQRLEVVTIGFGKRQAAIDGEVANFFHGEEQAETTTEKELKKLVLLKERVTVHKDREELREKKYRMEVARQKHSGESGKQQFSDAAEREAVEALEFEGLDAIRVADDEVPVDSQEDERASEVLDSRRATVKSLIELPDGTRISLADYLRLDHNKQSPTKKLRVPRTAEQMRREDFLGPLFNGGAEGRKKIGLYGLRVIVLSTPEVAGSAIAKLPDFPSPSRSIWFRQLGGGSVYDSYSSVMWGARVVWDAPIYAYQYLFPKLDEEVKLPVAESLRKVLHEIDTDITKLEKERNEKREAAKMDYGPDRAYFSLKDKCIEKRIEKYEYKFCAFGEVKQDRTKLGKWDGWAVDETNDSSNEGEIDHTKMRYSKGQRCYKGPERSVFVYLNCGEDNEILSVDEPSTCVYEMTVRSPLACTAQVLAKAQKDVEFWTPLAPVPTSAFSFSSLFGNDDDSADDTSSNKANQDNLNVPARQPLLDAADWFLTEQEMTDSRGGVPRSDMATYSTGNAVTSFTAPNDFFNAAYDDLASTKEGERVLLAAWVVALVPLKPDVDPTGSKTRFDKVMADVVKRGGSVNILGWASIQHRSKVIDIRKTINEIAESPVNGAKAVMILDDRLPYPLSSHHQKTLVIAANSSSDSEEQPVAYVGGMDFTTGRWDTMYHNASAIRDAANVSNGYKGWDDSHLRIHGPAAKDVANNFLARWNSKHLP</sequence>
<dbReference type="Proteomes" id="UP000005238">
    <property type="component" value="Unassembled WGS sequence"/>
</dbReference>
<evidence type="ECO:0000256" key="1">
    <source>
        <dbReference type="ARBA" id="ARBA00022387"/>
    </source>
</evidence>
<dbReference type="AlphaFoldDB" id="H3HCW6"/>
<evidence type="ECO:0000256" key="3">
    <source>
        <dbReference type="ARBA" id="ARBA00022824"/>
    </source>
</evidence>